<evidence type="ECO:0000256" key="6">
    <source>
        <dbReference type="ARBA" id="ARBA00023242"/>
    </source>
</evidence>
<feature type="region of interest" description="Disordered" evidence="9">
    <location>
        <begin position="789"/>
        <end position="832"/>
    </location>
</feature>
<accession>A0A6A4GI94</accession>
<dbReference type="PANTHER" id="PTHR46765:SF1">
    <property type="entry name" value="P-LOOP CONTAINING NUCLEOSIDE TRIPHOSPHATE HYDROLASES SUPERFAMILY PROTEIN"/>
    <property type="match status" value="1"/>
</dbReference>
<dbReference type="GO" id="GO:0005524">
    <property type="term" value="F:ATP binding"/>
    <property type="evidence" value="ECO:0007669"/>
    <property type="project" value="UniProtKB-KW"/>
</dbReference>
<keyword evidence="4" id="KW-0067">ATP-binding</keyword>
<protein>
    <recommendedName>
        <fullName evidence="10">AAA+ ATPase domain-containing protein</fullName>
    </recommendedName>
</protein>
<reference evidence="11" key="1">
    <citation type="journal article" date="2019" name="Environ. Microbiol.">
        <title>Fungal ecological strategies reflected in gene transcription - a case study of two litter decomposers.</title>
        <authorList>
            <person name="Barbi F."/>
            <person name="Kohler A."/>
            <person name="Barry K."/>
            <person name="Baskaran P."/>
            <person name="Daum C."/>
            <person name="Fauchery L."/>
            <person name="Ihrmark K."/>
            <person name="Kuo A."/>
            <person name="LaButti K."/>
            <person name="Lipzen A."/>
            <person name="Morin E."/>
            <person name="Grigoriev I.V."/>
            <person name="Henrissat B."/>
            <person name="Lindahl B."/>
            <person name="Martin F."/>
        </authorList>
    </citation>
    <scope>NUCLEOTIDE SEQUENCE</scope>
    <source>
        <strain evidence="11">JB14</strain>
    </source>
</reference>
<evidence type="ECO:0000313" key="12">
    <source>
        <dbReference type="Proteomes" id="UP000799118"/>
    </source>
</evidence>
<dbReference type="PRINTS" id="PR00830">
    <property type="entry name" value="ENDOLAPTASE"/>
</dbReference>
<keyword evidence="12" id="KW-1185">Reference proteome</keyword>
<organism evidence="11 12">
    <name type="scientific">Gymnopus androsaceus JB14</name>
    <dbReference type="NCBI Taxonomy" id="1447944"/>
    <lineage>
        <taxon>Eukaryota</taxon>
        <taxon>Fungi</taxon>
        <taxon>Dikarya</taxon>
        <taxon>Basidiomycota</taxon>
        <taxon>Agaricomycotina</taxon>
        <taxon>Agaricomycetes</taxon>
        <taxon>Agaricomycetidae</taxon>
        <taxon>Agaricales</taxon>
        <taxon>Marasmiineae</taxon>
        <taxon>Omphalotaceae</taxon>
        <taxon>Gymnopus</taxon>
    </lineage>
</organism>
<dbReference type="GO" id="GO:0005634">
    <property type="term" value="C:nucleus"/>
    <property type="evidence" value="ECO:0007669"/>
    <property type="project" value="UniProtKB-SubCell"/>
</dbReference>
<feature type="compositionally biased region" description="Polar residues" evidence="9">
    <location>
        <begin position="797"/>
        <end position="817"/>
    </location>
</feature>
<feature type="region of interest" description="Disordered" evidence="9">
    <location>
        <begin position="289"/>
        <end position="311"/>
    </location>
</feature>
<evidence type="ECO:0000313" key="11">
    <source>
        <dbReference type="EMBL" id="KAE9385281.1"/>
    </source>
</evidence>
<comment type="subcellular location">
    <subcellularLocation>
        <location evidence="1">Nucleus</location>
    </subcellularLocation>
</comment>
<dbReference type="AlphaFoldDB" id="A0A6A4GI94"/>
<dbReference type="InterPro" id="IPR003959">
    <property type="entry name" value="ATPase_AAA_core"/>
</dbReference>
<feature type="region of interest" description="Disordered" evidence="9">
    <location>
        <begin position="847"/>
        <end position="868"/>
    </location>
</feature>
<comment type="similarity">
    <text evidence="8">Belongs to the activator 1 small subunits family. CTF18 subfamily.</text>
</comment>
<proteinExistence type="inferred from homology"/>
<dbReference type="GO" id="GO:0006260">
    <property type="term" value="P:DNA replication"/>
    <property type="evidence" value="ECO:0007669"/>
    <property type="project" value="UniProtKB-KW"/>
</dbReference>
<dbReference type="Gene3D" id="3.40.50.300">
    <property type="entry name" value="P-loop containing nucleotide triphosphate hydrolases"/>
    <property type="match status" value="1"/>
</dbReference>
<dbReference type="SMART" id="SM00382">
    <property type="entry name" value="AAA"/>
    <property type="match status" value="1"/>
</dbReference>
<dbReference type="PANTHER" id="PTHR46765">
    <property type="entry name" value="P-LOOP CONTAINING NUCLEOSIDE TRIPHOSPHATE HYDROLASES SUPERFAMILY PROTEIN"/>
    <property type="match status" value="1"/>
</dbReference>
<keyword evidence="3" id="KW-0547">Nucleotide-binding</keyword>
<gene>
    <name evidence="11" type="ORF">BT96DRAFT_1007197</name>
</gene>
<feature type="domain" description="AAA+ ATPase" evidence="10">
    <location>
        <begin position="312"/>
        <end position="458"/>
    </location>
</feature>
<evidence type="ECO:0000256" key="1">
    <source>
        <dbReference type="ARBA" id="ARBA00004123"/>
    </source>
</evidence>
<dbReference type="GO" id="GO:0016887">
    <property type="term" value="F:ATP hydrolysis activity"/>
    <property type="evidence" value="ECO:0007669"/>
    <property type="project" value="InterPro"/>
</dbReference>
<evidence type="ECO:0000256" key="7">
    <source>
        <dbReference type="ARBA" id="ARBA00023306"/>
    </source>
</evidence>
<dbReference type="EMBL" id="ML770006">
    <property type="protein sequence ID" value="KAE9385281.1"/>
    <property type="molecule type" value="Genomic_DNA"/>
</dbReference>
<evidence type="ECO:0000256" key="5">
    <source>
        <dbReference type="ARBA" id="ARBA00023125"/>
    </source>
</evidence>
<dbReference type="CDD" id="cd00009">
    <property type="entry name" value="AAA"/>
    <property type="match status" value="1"/>
</dbReference>
<dbReference type="Pfam" id="PF00004">
    <property type="entry name" value="AAA"/>
    <property type="match status" value="1"/>
</dbReference>
<keyword evidence="6" id="KW-0539">Nucleus</keyword>
<dbReference type="Gene3D" id="1.10.8.60">
    <property type="match status" value="1"/>
</dbReference>
<dbReference type="SUPFAM" id="SSF52540">
    <property type="entry name" value="P-loop containing nucleoside triphosphate hydrolases"/>
    <property type="match status" value="1"/>
</dbReference>
<dbReference type="CDD" id="cd18140">
    <property type="entry name" value="HLD_clamp_RFC"/>
    <property type="match status" value="1"/>
</dbReference>
<evidence type="ECO:0000256" key="4">
    <source>
        <dbReference type="ARBA" id="ARBA00022840"/>
    </source>
</evidence>
<keyword evidence="2" id="KW-0235">DNA replication</keyword>
<evidence type="ECO:0000259" key="10">
    <source>
        <dbReference type="SMART" id="SM00382"/>
    </source>
</evidence>
<keyword evidence="7" id="KW-0131">Cell cycle</keyword>
<dbReference type="InterPro" id="IPR047854">
    <property type="entry name" value="RFC_lid"/>
</dbReference>
<evidence type="ECO:0000256" key="8">
    <source>
        <dbReference type="ARBA" id="ARBA00043975"/>
    </source>
</evidence>
<dbReference type="Proteomes" id="UP000799118">
    <property type="component" value="Unassembled WGS sequence"/>
</dbReference>
<sequence>MGAWVQEIYQEITDLDDGDWTSLLTLAITTYDSNYKRNPSQEQSARLAAASEAAAVQASLTPTPAPQAPASLVIQKDYSSAAVLETYGYQTRGLDVSNVSSVASTSETEENNAFKPNGLLGAGQITSSSSFTPNGLLSPTSPFEAESDFPSLPRNLIDISRSSTRTTTTSSSTVIRATSFGGKTLLLRRKLATSARRKLAAATQGRKITNLLDVPFHRLMDEKIKLKSSVASRDYRAPQSSNSSYGPDDTLWVDRYRPKTFTDLMGNDRVAREALEWLKQWDKCVFGKSKGKKRRRDEEENFDANDPHQRPKQRILLLSGPPGLGKTTLAHVIAKQAGYEVMEINASDARSGQIVDDRIRPMLETGYTVKSSKPVLVIIDEIDGATGAGTISFIHKLVQLTQDRARKKGRSSQPGEKRTILRPIICICNDINASSLAKLRPHAAQLRFQKPADVHTVKRLREICIIEGLKAETRALSTLVAVAKGDLRGCLNTLQFINSRNEEVTEAVVRNSTKGMKEAENSIASALNSLFTPLSKKRAKELGLNDEAETRYVSRLSHEVDACGKDSAIAIGCFLHYATLRRHDANFSRFEKANEWLMTFDALSAAMYNDGDFALSPYLPYMLVPFYPLFQERGAPRIERGQEDWDNLQLTKTNEEIYKSLGRCLQTASTRHGGDFRHLGNSPILQLEFAPYINRIISPQLRPINGQHVRPEERVLMSRLVDILATLELRFVQERAEDGQLTYRIDPPVDVFVTYDGKRASDITISRYAVRHLVAQEVDARLASRQIPDIIEKGPGKQSSFFGGAKSKTNNDATSSTQDDKPSPGKRPRTDVAAYIDIADRPPVDFFGRLVQPTNKKPKSGARGTNPLKDTVAQKFNISFKYKEGNSAAVRKAVKVSSFL</sequence>
<dbReference type="InterPro" id="IPR053016">
    <property type="entry name" value="CTF18-RFC_complex"/>
</dbReference>
<dbReference type="InterPro" id="IPR027417">
    <property type="entry name" value="P-loop_NTPase"/>
</dbReference>
<evidence type="ECO:0000256" key="3">
    <source>
        <dbReference type="ARBA" id="ARBA00022741"/>
    </source>
</evidence>
<evidence type="ECO:0000256" key="9">
    <source>
        <dbReference type="SAM" id="MobiDB-lite"/>
    </source>
</evidence>
<keyword evidence="5" id="KW-0238">DNA-binding</keyword>
<dbReference type="OrthoDB" id="2195431at2759"/>
<dbReference type="InterPro" id="IPR003593">
    <property type="entry name" value="AAA+_ATPase"/>
</dbReference>
<name>A0A6A4GI94_9AGAR</name>
<dbReference type="GO" id="GO:0003677">
    <property type="term" value="F:DNA binding"/>
    <property type="evidence" value="ECO:0007669"/>
    <property type="project" value="UniProtKB-KW"/>
</dbReference>
<evidence type="ECO:0000256" key="2">
    <source>
        <dbReference type="ARBA" id="ARBA00022705"/>
    </source>
</evidence>